<sequence length="95" mass="10858">MGLQIQLELCIHGELCEYSHIPICCEAICAANNLNSPQEERMPIAARIPPTRMAMLEELMKKENERKEEKGKGCLLLSLDLVVKRIWRSSTSKFK</sequence>
<evidence type="ECO:0000313" key="2">
    <source>
        <dbReference type="Proteomes" id="UP001634393"/>
    </source>
</evidence>
<name>A0ABD3RPV7_9LAMI</name>
<evidence type="ECO:0000313" key="1">
    <source>
        <dbReference type="EMBL" id="KAL3814913.1"/>
    </source>
</evidence>
<reference evidence="1 2" key="1">
    <citation type="submission" date="2024-12" db="EMBL/GenBank/DDBJ databases">
        <title>The unique morphological basis and parallel evolutionary history of personate flowers in Penstemon.</title>
        <authorList>
            <person name="Depatie T.H."/>
            <person name="Wessinger C.A."/>
        </authorList>
    </citation>
    <scope>NUCLEOTIDE SEQUENCE [LARGE SCALE GENOMIC DNA]</scope>
    <source>
        <strain evidence="1">WTNN_2</strain>
        <tissue evidence="1">Leaf</tissue>
    </source>
</reference>
<protein>
    <submittedName>
        <fullName evidence="1">Uncharacterized protein</fullName>
    </submittedName>
</protein>
<proteinExistence type="predicted"/>
<accession>A0ABD3RPV7</accession>
<keyword evidence="2" id="KW-1185">Reference proteome</keyword>
<dbReference type="Proteomes" id="UP001634393">
    <property type="component" value="Unassembled WGS sequence"/>
</dbReference>
<dbReference type="EMBL" id="JBJXBP010000008">
    <property type="protein sequence ID" value="KAL3814913.1"/>
    <property type="molecule type" value="Genomic_DNA"/>
</dbReference>
<dbReference type="AlphaFoldDB" id="A0ABD3RPV7"/>
<organism evidence="1 2">
    <name type="scientific">Penstemon smallii</name>
    <dbReference type="NCBI Taxonomy" id="265156"/>
    <lineage>
        <taxon>Eukaryota</taxon>
        <taxon>Viridiplantae</taxon>
        <taxon>Streptophyta</taxon>
        <taxon>Embryophyta</taxon>
        <taxon>Tracheophyta</taxon>
        <taxon>Spermatophyta</taxon>
        <taxon>Magnoliopsida</taxon>
        <taxon>eudicotyledons</taxon>
        <taxon>Gunneridae</taxon>
        <taxon>Pentapetalae</taxon>
        <taxon>asterids</taxon>
        <taxon>lamiids</taxon>
        <taxon>Lamiales</taxon>
        <taxon>Plantaginaceae</taxon>
        <taxon>Cheloneae</taxon>
        <taxon>Penstemon</taxon>
    </lineage>
</organism>
<gene>
    <name evidence="1" type="ORF">ACJIZ3_016181</name>
</gene>
<comment type="caution">
    <text evidence="1">The sequence shown here is derived from an EMBL/GenBank/DDBJ whole genome shotgun (WGS) entry which is preliminary data.</text>
</comment>